<name>A0A385TMB9_PAELA</name>
<keyword evidence="1" id="KW-1133">Transmembrane helix</keyword>
<evidence type="ECO:0000313" key="3">
    <source>
        <dbReference type="Proteomes" id="UP000266552"/>
    </source>
</evidence>
<dbReference type="RefSeq" id="WP_119848518.1">
    <property type="nucleotide sequence ID" value="NZ_CP032412.1"/>
</dbReference>
<evidence type="ECO:0000313" key="2">
    <source>
        <dbReference type="EMBL" id="AYB44631.1"/>
    </source>
</evidence>
<accession>A0A385TMB9</accession>
<dbReference type="AlphaFoldDB" id="A0A385TMB9"/>
<keyword evidence="1" id="KW-0472">Membrane</keyword>
<feature type="transmembrane region" description="Helical" evidence="1">
    <location>
        <begin position="7"/>
        <end position="28"/>
    </location>
</feature>
<proteinExistence type="predicted"/>
<dbReference type="Pfam" id="PF17314">
    <property type="entry name" value="DUF5360"/>
    <property type="match status" value="1"/>
</dbReference>
<evidence type="ECO:0000256" key="1">
    <source>
        <dbReference type="SAM" id="Phobius"/>
    </source>
</evidence>
<feature type="transmembrane region" description="Helical" evidence="1">
    <location>
        <begin position="104"/>
        <end position="121"/>
    </location>
</feature>
<evidence type="ECO:0008006" key="4">
    <source>
        <dbReference type="Google" id="ProtNLM"/>
    </source>
</evidence>
<feature type="transmembrane region" description="Helical" evidence="1">
    <location>
        <begin position="77"/>
        <end position="98"/>
    </location>
</feature>
<keyword evidence="1" id="KW-0812">Transmembrane</keyword>
<protein>
    <recommendedName>
        <fullName evidence="4">YvaD family protein</fullName>
    </recommendedName>
</protein>
<dbReference type="InterPro" id="IPR020348">
    <property type="entry name" value="Uncharacterised_YvaD"/>
</dbReference>
<sequence>MSKTLKGLFLVTDIGFIIYWVITALAFIPKEYLYQDYTNELLVVWNWSFFPLDIFISVTGMYSLYLHKRRNAKWKNLALISLTLTFCSGLQAIVFWIIKSDFDLMWWVPNLYLLLYPLFFIPKLLETKEAFAES</sequence>
<feature type="transmembrane region" description="Helical" evidence="1">
    <location>
        <begin position="48"/>
        <end position="65"/>
    </location>
</feature>
<keyword evidence="3" id="KW-1185">Reference proteome</keyword>
<reference evidence="2 3" key="1">
    <citation type="submission" date="2018-09" db="EMBL/GenBank/DDBJ databases">
        <title>Genome Sequence of Paenibacillus lautus Strain E7593-69, Azo Dye-Degrading Bacteria, Isolated from Commercial Tattoo Inks.</title>
        <authorList>
            <person name="Nho S.W."/>
            <person name="Kim S.-J."/>
            <person name="Kweon O."/>
            <person name="Cerniglia C.E."/>
        </authorList>
    </citation>
    <scope>NUCLEOTIDE SEQUENCE [LARGE SCALE GENOMIC DNA]</scope>
    <source>
        <strain evidence="2 3">E7593-69</strain>
    </source>
</reference>
<dbReference type="KEGG" id="plw:D5F53_15720"/>
<dbReference type="Proteomes" id="UP000266552">
    <property type="component" value="Chromosome"/>
</dbReference>
<organism evidence="2 3">
    <name type="scientific">Paenibacillus lautus</name>
    <name type="common">Bacillus lautus</name>
    <dbReference type="NCBI Taxonomy" id="1401"/>
    <lineage>
        <taxon>Bacteria</taxon>
        <taxon>Bacillati</taxon>
        <taxon>Bacillota</taxon>
        <taxon>Bacilli</taxon>
        <taxon>Bacillales</taxon>
        <taxon>Paenibacillaceae</taxon>
        <taxon>Paenibacillus</taxon>
    </lineage>
</organism>
<gene>
    <name evidence="2" type="ORF">D5F53_15720</name>
</gene>
<dbReference type="EMBL" id="CP032412">
    <property type="protein sequence ID" value="AYB44631.1"/>
    <property type="molecule type" value="Genomic_DNA"/>
</dbReference>